<comment type="caution">
    <text evidence="1">The sequence shown here is derived from an EMBL/GenBank/DDBJ whole genome shotgun (WGS) entry which is preliminary data.</text>
</comment>
<proteinExistence type="predicted"/>
<evidence type="ECO:0000313" key="2">
    <source>
        <dbReference type="Proteomes" id="UP001476950"/>
    </source>
</evidence>
<gene>
    <name evidence="1" type="ORF">NDI38_21570</name>
</gene>
<dbReference type="Proteomes" id="UP001476950">
    <property type="component" value="Unassembled WGS sequence"/>
</dbReference>
<organism evidence="1 2">
    <name type="scientific">Stenomitos frigidus AS-A4</name>
    <dbReference type="NCBI Taxonomy" id="2933935"/>
    <lineage>
        <taxon>Bacteria</taxon>
        <taxon>Bacillati</taxon>
        <taxon>Cyanobacteriota</taxon>
        <taxon>Cyanophyceae</taxon>
        <taxon>Leptolyngbyales</taxon>
        <taxon>Leptolyngbyaceae</taxon>
        <taxon>Stenomitos</taxon>
    </lineage>
</organism>
<protein>
    <submittedName>
        <fullName evidence="1">Uncharacterized protein</fullName>
    </submittedName>
</protein>
<name>A0ABV0KP45_9CYAN</name>
<dbReference type="RefSeq" id="WP_190447127.1">
    <property type="nucleotide sequence ID" value="NZ_JAMPLM010000025.1"/>
</dbReference>
<reference evidence="1 2" key="1">
    <citation type="submission" date="2022-04" db="EMBL/GenBank/DDBJ databases">
        <title>Positive selection, recombination, and allopatry shape intraspecific diversity of widespread and dominant cyanobacteria.</title>
        <authorList>
            <person name="Wei J."/>
            <person name="Shu W."/>
            <person name="Hu C."/>
        </authorList>
    </citation>
    <scope>NUCLEOTIDE SEQUENCE [LARGE SCALE GENOMIC DNA]</scope>
    <source>
        <strain evidence="1 2">AS-A4</strain>
    </source>
</reference>
<dbReference type="EMBL" id="JAMPLM010000025">
    <property type="protein sequence ID" value="MEP1061024.1"/>
    <property type="molecule type" value="Genomic_DNA"/>
</dbReference>
<keyword evidence="2" id="KW-1185">Reference proteome</keyword>
<sequence>MSRWLRWVFLVLVGFVLASLLHFGLGTVAHATDGAESPVEESAPAVGNDSEFYPIAMSEAVDFLNGQSTPTLQSIVSCLPQRPAYLPVPKFSLLASRELNGETYHYLNVYVDHGFGGQAEPWQTLVKQAGEACVNLIGQPSLQSLTQYVDLPTAVSFAVARYQELKRQNPTEFQSLTRAITSGGGLFVGTTRASFGSPMDDEHGCELFQEDKSALENLGVAVSSKCRAPSR</sequence>
<accession>A0ABV0KP45</accession>
<evidence type="ECO:0000313" key="1">
    <source>
        <dbReference type="EMBL" id="MEP1061024.1"/>
    </source>
</evidence>